<keyword evidence="2" id="KW-0812">Transmembrane</keyword>
<evidence type="ECO:0000313" key="5">
    <source>
        <dbReference type="Proteomes" id="UP000269226"/>
    </source>
</evidence>
<feature type="region of interest" description="Disordered" evidence="1">
    <location>
        <begin position="52"/>
        <end position="150"/>
    </location>
</feature>
<keyword evidence="2" id="KW-1133">Transmembrane helix</keyword>
<evidence type="ECO:0000256" key="2">
    <source>
        <dbReference type="SAM" id="Phobius"/>
    </source>
</evidence>
<feature type="compositionally biased region" description="Gly residues" evidence="1">
    <location>
        <begin position="52"/>
        <end position="63"/>
    </location>
</feature>
<feature type="compositionally biased region" description="Basic and acidic residues" evidence="1">
    <location>
        <begin position="114"/>
        <end position="132"/>
    </location>
</feature>
<feature type="compositionally biased region" description="Polar residues" evidence="1">
    <location>
        <begin position="91"/>
        <end position="103"/>
    </location>
</feature>
<feature type="transmembrane region" description="Helical" evidence="2">
    <location>
        <begin position="211"/>
        <end position="233"/>
    </location>
</feature>
<dbReference type="AlphaFoldDB" id="A0A2Z5Y0B1"/>
<keyword evidence="2" id="KW-0472">Membrane</keyword>
<dbReference type="Proteomes" id="UP000269226">
    <property type="component" value="Chromosome"/>
</dbReference>
<dbReference type="EMBL" id="AP018492">
    <property type="protein sequence ID" value="BBC60247.1"/>
    <property type="molecule type" value="Genomic_DNA"/>
</dbReference>
<accession>A0A2Z5Y0B1</accession>
<dbReference type="RefSeq" id="WP_014372862.1">
    <property type="nucleotide sequence ID" value="NZ_AP018492.1"/>
</dbReference>
<feature type="compositionally biased region" description="Basic residues" evidence="1">
    <location>
        <begin position="133"/>
        <end position="150"/>
    </location>
</feature>
<protein>
    <submittedName>
        <fullName evidence="4">Uncharacterized protein</fullName>
    </submittedName>
</protein>
<organism evidence="4 5">
    <name type="scientific">Melissococcus plutonius</name>
    <dbReference type="NCBI Taxonomy" id="33970"/>
    <lineage>
        <taxon>Bacteria</taxon>
        <taxon>Bacillati</taxon>
        <taxon>Bacillota</taxon>
        <taxon>Bacilli</taxon>
        <taxon>Lactobacillales</taxon>
        <taxon>Enterococcaceae</taxon>
        <taxon>Melissococcus</taxon>
    </lineage>
</organism>
<feature type="chain" id="PRO_5016304439" evidence="3">
    <location>
        <begin position="25"/>
        <end position="379"/>
    </location>
</feature>
<sequence length="379" mass="42298">MKNKGIALFTVLLLFFMQVTPVSAAGSHTSVSSSSFFGKSVARIGGSRGGGYHGGFHGGGSTGGFHRSPSTTRVTPNRSGYHGSFHGNGGSRKSPSTTNNNGYKGNRRTYNPHASDRIKNKTKQKHEQENRTVRRNKGSRSQRNRSYRRNSRNYYPRNSFFYRHPFVSSMIAGGIGSWIGGHLFGYGGGYGYGDYGDGGYGSGFTQAPFTFIFASIVQIGFLLLILYGFYRLIRFLSKRRQYRTYPGEMPFDPYEDYDEDVFDDPFVTMEYDEDDSEEPIVTTQKETLTEEELSNAALYYGINALHLSQDECGGEVTFTDDGIAGFDLYKGDSFFRSLDQTTLNEAIRMWLKEEAEVTLVGTPVYRLGETGLVAEINIQ</sequence>
<feature type="compositionally biased region" description="Polar residues" evidence="1">
    <location>
        <begin position="69"/>
        <end position="78"/>
    </location>
</feature>
<evidence type="ECO:0000313" key="4">
    <source>
        <dbReference type="EMBL" id="BBC60247.1"/>
    </source>
</evidence>
<feature type="signal peptide" evidence="3">
    <location>
        <begin position="1"/>
        <end position="24"/>
    </location>
</feature>
<evidence type="ECO:0000256" key="3">
    <source>
        <dbReference type="SAM" id="SignalP"/>
    </source>
</evidence>
<keyword evidence="3" id="KW-0732">Signal</keyword>
<reference evidence="4 5" key="1">
    <citation type="submission" date="2018-01" db="EMBL/GenBank/DDBJ databases">
        <title>Whole genome sequence of Melissococcus plutonius DAT561.</title>
        <authorList>
            <person name="Okumura K."/>
            <person name="Takamatsu D."/>
            <person name="Okura M."/>
        </authorList>
    </citation>
    <scope>NUCLEOTIDE SEQUENCE [LARGE SCALE GENOMIC DNA]</scope>
    <source>
        <strain evidence="4 5">DAT561</strain>
    </source>
</reference>
<proteinExistence type="predicted"/>
<gene>
    <name evidence="4" type="ORF">DAT561_0078</name>
</gene>
<name>A0A2Z5Y0B1_9ENTE</name>
<dbReference type="GeneID" id="57042648"/>
<evidence type="ECO:0000256" key="1">
    <source>
        <dbReference type="SAM" id="MobiDB-lite"/>
    </source>
</evidence>